<evidence type="ECO:0000313" key="4">
    <source>
        <dbReference type="Proteomes" id="UP001153365"/>
    </source>
</evidence>
<feature type="chain" id="PRO_5043605974" evidence="2">
    <location>
        <begin position="28"/>
        <end position="697"/>
    </location>
</feature>
<keyword evidence="4" id="KW-1185">Reference proteome</keyword>
<feature type="compositionally biased region" description="Polar residues" evidence="1">
    <location>
        <begin position="517"/>
        <end position="545"/>
    </location>
</feature>
<dbReference type="AlphaFoldDB" id="A0AAV0B0C3"/>
<feature type="compositionally biased region" description="Gly residues" evidence="1">
    <location>
        <begin position="579"/>
        <end position="598"/>
    </location>
</feature>
<feature type="region of interest" description="Disordered" evidence="1">
    <location>
        <begin position="474"/>
        <end position="668"/>
    </location>
</feature>
<protein>
    <submittedName>
        <fullName evidence="3">Expressed protein</fullName>
    </submittedName>
</protein>
<reference evidence="3" key="1">
    <citation type="submission" date="2022-06" db="EMBL/GenBank/DDBJ databases">
        <authorList>
            <consortium name="SYNGENTA / RWTH Aachen University"/>
        </authorList>
    </citation>
    <scope>NUCLEOTIDE SEQUENCE</scope>
</reference>
<evidence type="ECO:0000256" key="2">
    <source>
        <dbReference type="SAM" id="SignalP"/>
    </source>
</evidence>
<accession>A0AAV0B0C3</accession>
<evidence type="ECO:0000256" key="1">
    <source>
        <dbReference type="SAM" id="MobiDB-lite"/>
    </source>
</evidence>
<feature type="compositionally biased region" description="Gly residues" evidence="1">
    <location>
        <begin position="503"/>
        <end position="516"/>
    </location>
</feature>
<organism evidence="3 4">
    <name type="scientific">Phakopsora pachyrhizi</name>
    <name type="common">Asian soybean rust disease fungus</name>
    <dbReference type="NCBI Taxonomy" id="170000"/>
    <lineage>
        <taxon>Eukaryota</taxon>
        <taxon>Fungi</taxon>
        <taxon>Dikarya</taxon>
        <taxon>Basidiomycota</taxon>
        <taxon>Pucciniomycotina</taxon>
        <taxon>Pucciniomycetes</taxon>
        <taxon>Pucciniales</taxon>
        <taxon>Phakopsoraceae</taxon>
        <taxon>Phakopsora</taxon>
    </lineage>
</organism>
<evidence type="ECO:0000313" key="3">
    <source>
        <dbReference type="EMBL" id="CAH7675438.1"/>
    </source>
</evidence>
<feature type="compositionally biased region" description="Polar residues" evidence="1">
    <location>
        <begin position="57"/>
        <end position="73"/>
    </location>
</feature>
<gene>
    <name evidence="3" type="ORF">PPACK8108_LOCUS10454</name>
</gene>
<comment type="caution">
    <text evidence="3">The sequence shown here is derived from an EMBL/GenBank/DDBJ whole genome shotgun (WGS) entry which is preliminary data.</text>
</comment>
<feature type="compositionally biased region" description="Gly residues" evidence="1">
    <location>
        <begin position="546"/>
        <end position="571"/>
    </location>
</feature>
<feature type="compositionally biased region" description="Gly residues" evidence="1">
    <location>
        <begin position="475"/>
        <end position="489"/>
    </location>
</feature>
<keyword evidence="2" id="KW-0732">Signal</keyword>
<proteinExistence type="predicted"/>
<feature type="signal peptide" evidence="2">
    <location>
        <begin position="1"/>
        <end position="27"/>
    </location>
</feature>
<sequence>MIFLASPVIGRFHAVVLFLVILSAVNCTIPSSLGPQSTGYTSNQPPPSSLGGGFNPFNENNSTGPKQNGLSNSTSGISNNLAVELLKKLESILNTTIDSLPGLKDYAQEIKQLVSQQTEDLDKMATYQTGFSPGQSEKAISATNISGSIETNKTKTYGKEVALKGKLANGSSCDTEGYLTLSATSLSTLSGFFSVVQEYSSSVNQKGTEVNVTMVQKIQAQISYCMVSVVKITITPMVSQCVVPPSETVFSSEIRSNMTLIGEMIKSLRINQQGVSLNQTAGLGIEANSTLTDSYGRTIGLPNTNLPQKKDCKNGYKNKPGFFDQNGNLTNITGTGPAMIRDPTTGQVINSTGLKSHFWDDKGNPVNVTATDSDAECLPEENQEKNPADIASSTQLEKIQKSYEAAKVTTVGLRTSKPSEGPQGVHLGHSKEESINVNVKSVININNYYIDYFITNTNGGTAAYDGNGRSFNNGGDSGGGNYPGSGQSGGSNYPGSGQSGSEQSGGGNYPGSGQTGGSNYPGSGQNGDSNYPGSGQTGGSNYPGSGQTGGGNYPGSEQSGGGNYPGSGQSGGSNYPGSGQTGGGNYPGSEQSGGGNYPGGIQNTTYPDGGNPGKSDNSSDPGGGGGYPSSPGSEGGIKNPPESSGGDKYPTGGGPGGGGSNQCQCPPNHETELKIRSLASQIESVHRVMRKRGITDL</sequence>
<feature type="compositionally biased region" description="Gly residues" evidence="1">
    <location>
        <begin position="651"/>
        <end position="660"/>
    </location>
</feature>
<dbReference type="Proteomes" id="UP001153365">
    <property type="component" value="Unassembled WGS sequence"/>
</dbReference>
<name>A0AAV0B0C3_PHAPC</name>
<feature type="compositionally biased region" description="Low complexity" evidence="1">
    <location>
        <begin position="490"/>
        <end position="502"/>
    </location>
</feature>
<feature type="region of interest" description="Disordered" evidence="1">
    <location>
        <begin position="35"/>
        <end position="73"/>
    </location>
</feature>
<dbReference type="EMBL" id="CALTRL010002344">
    <property type="protein sequence ID" value="CAH7675438.1"/>
    <property type="molecule type" value="Genomic_DNA"/>
</dbReference>